<accession>Q47FU7</accession>
<gene>
    <name evidence="2" type="ordered locus">Daro_1535</name>
</gene>
<sequence>MATGALVKCQVYCLEEIEVRWIVVAAVLALSSMGGNASESATAENQLAEVSAQVTGADSGVTVTPISSHSMAVELVRELAPRPEKRLVRNVAQKKSLPKSLLTRTERHQIALLIETPKSADPSLRYSVNDEDTDGDADDLDLQASFGRPKVAKKMDQNDEDKDQALSDAVKLRLFLARMKAIKAHEKKFS</sequence>
<reference evidence="2" key="1">
    <citation type="submission" date="2005-08" db="EMBL/GenBank/DDBJ databases">
        <title>Complete sequence of Dechloromonas aromatica RCB.</title>
        <authorList>
            <person name="Salinero K.K."/>
            <person name="Copeland A."/>
            <person name="Lucas S."/>
            <person name="Lapidus A."/>
            <person name="Barry K."/>
            <person name="Detter J.C."/>
            <person name="Glavina T."/>
            <person name="Hammon N."/>
            <person name="Israni S."/>
            <person name="Pitluck S."/>
            <person name="Di Bartolo G."/>
            <person name="Trong S."/>
            <person name="Schmutz J."/>
            <person name="Larimer F."/>
            <person name="Land M."/>
            <person name="Ivanova N."/>
            <person name="Richardson P."/>
        </authorList>
    </citation>
    <scope>NUCLEOTIDE SEQUENCE</scope>
    <source>
        <strain evidence="2">RCB</strain>
    </source>
</reference>
<dbReference type="KEGG" id="dar:Daro_1535"/>
<proteinExistence type="predicted"/>
<protein>
    <submittedName>
        <fullName evidence="2">Uncharacterized protein</fullName>
    </submittedName>
</protein>
<dbReference type="EMBL" id="CP000089">
    <property type="protein sequence ID" value="AAZ46284.1"/>
    <property type="molecule type" value="Genomic_DNA"/>
</dbReference>
<name>Q47FU7_DECAR</name>
<evidence type="ECO:0000313" key="2">
    <source>
        <dbReference type="EMBL" id="AAZ46284.1"/>
    </source>
</evidence>
<dbReference type="AlphaFoldDB" id="Q47FU7"/>
<feature type="region of interest" description="Disordered" evidence="1">
    <location>
        <begin position="122"/>
        <end position="164"/>
    </location>
</feature>
<feature type="compositionally biased region" description="Acidic residues" evidence="1">
    <location>
        <begin position="129"/>
        <end position="141"/>
    </location>
</feature>
<organism evidence="2">
    <name type="scientific">Dechloromonas aromatica (strain RCB)</name>
    <dbReference type="NCBI Taxonomy" id="159087"/>
    <lineage>
        <taxon>Bacteria</taxon>
        <taxon>Pseudomonadati</taxon>
        <taxon>Pseudomonadota</taxon>
        <taxon>Betaproteobacteria</taxon>
        <taxon>Rhodocyclales</taxon>
        <taxon>Azonexaceae</taxon>
        <taxon>Dechloromonas</taxon>
    </lineage>
</organism>
<evidence type="ECO:0000256" key="1">
    <source>
        <dbReference type="SAM" id="MobiDB-lite"/>
    </source>
</evidence>
<dbReference type="HOGENOM" id="CLU_1425864_0_0_4"/>
<dbReference type="OrthoDB" id="9182012at2"/>